<accession>A0A851YUW5</accession>
<name>A0A851YUW5_9AVES</name>
<feature type="domain" description="RING-type" evidence="11">
    <location>
        <begin position="7"/>
        <end position="45"/>
    </location>
</feature>
<evidence type="ECO:0000259" key="11">
    <source>
        <dbReference type="PROSITE" id="PS50089"/>
    </source>
</evidence>
<dbReference type="SMART" id="SM00184">
    <property type="entry name" value="RING"/>
    <property type="match status" value="1"/>
</dbReference>
<feature type="compositionally biased region" description="Polar residues" evidence="10">
    <location>
        <begin position="252"/>
        <end position="262"/>
    </location>
</feature>
<keyword evidence="6" id="KW-0862">Zinc</keyword>
<keyword evidence="5 9" id="KW-0863">Zinc-finger</keyword>
<evidence type="ECO:0000256" key="2">
    <source>
        <dbReference type="ARBA" id="ARBA00012483"/>
    </source>
</evidence>
<gene>
    <name evidence="12" type="primary">Topors</name>
    <name evidence="12" type="ORF">HALSEN_R05519</name>
</gene>
<dbReference type="EC" id="2.3.2.27" evidence="2"/>
<keyword evidence="12" id="KW-0436">Ligase</keyword>
<dbReference type="InterPro" id="IPR001841">
    <property type="entry name" value="Znf_RING"/>
</dbReference>
<dbReference type="PROSITE" id="PS50089">
    <property type="entry name" value="ZF_RING_2"/>
    <property type="match status" value="1"/>
</dbReference>
<dbReference type="GO" id="GO:0061630">
    <property type="term" value="F:ubiquitin protein ligase activity"/>
    <property type="evidence" value="ECO:0007669"/>
    <property type="project" value="UniProtKB-EC"/>
</dbReference>
<keyword evidence="4" id="KW-0479">Metal-binding</keyword>
<keyword evidence="3" id="KW-0808">Transferase</keyword>
<dbReference type="AlphaFoldDB" id="A0A851YUW5"/>
<feature type="compositionally biased region" description="Low complexity" evidence="10">
    <location>
        <begin position="293"/>
        <end position="334"/>
    </location>
</feature>
<evidence type="ECO:0000256" key="9">
    <source>
        <dbReference type="PROSITE-ProRule" id="PRU00175"/>
    </source>
</evidence>
<dbReference type="EMBL" id="WBNJ01000373">
    <property type="protein sequence ID" value="NXD84796.1"/>
    <property type="molecule type" value="Genomic_DNA"/>
</dbReference>
<protein>
    <recommendedName>
        <fullName evidence="2">RING-type E3 ubiquitin transferase</fullName>
        <ecNumber evidence="2">2.3.2.27</ecNumber>
    </recommendedName>
</protein>
<comment type="caution">
    <text evidence="12">The sequence shown here is derived from an EMBL/GenBank/DDBJ whole genome shotgun (WGS) entry which is preliminary data.</text>
</comment>
<evidence type="ECO:0000256" key="10">
    <source>
        <dbReference type="SAM" id="MobiDB-lite"/>
    </source>
</evidence>
<dbReference type="GO" id="GO:0006513">
    <property type="term" value="P:protein monoubiquitination"/>
    <property type="evidence" value="ECO:0007669"/>
    <property type="project" value="TreeGrafter"/>
</dbReference>
<evidence type="ECO:0000256" key="7">
    <source>
        <dbReference type="ARBA" id="ARBA00023015"/>
    </source>
</evidence>
<evidence type="ECO:0000313" key="13">
    <source>
        <dbReference type="Proteomes" id="UP000648918"/>
    </source>
</evidence>
<evidence type="ECO:0000313" key="12">
    <source>
        <dbReference type="EMBL" id="NXD84796.1"/>
    </source>
</evidence>
<dbReference type="GO" id="GO:0000209">
    <property type="term" value="P:protein polyubiquitination"/>
    <property type="evidence" value="ECO:0007669"/>
    <property type="project" value="TreeGrafter"/>
</dbReference>
<dbReference type="SUPFAM" id="SSF57850">
    <property type="entry name" value="RING/U-box"/>
    <property type="match status" value="1"/>
</dbReference>
<reference evidence="12" key="1">
    <citation type="submission" date="2019-09" db="EMBL/GenBank/DDBJ databases">
        <title>Bird 10,000 Genomes (B10K) Project - Family phase.</title>
        <authorList>
            <person name="Zhang G."/>
        </authorList>
    </citation>
    <scope>NUCLEOTIDE SEQUENCE</scope>
    <source>
        <strain evidence="12">B10K-DU-024-03</strain>
        <tissue evidence="12">Muscle</tissue>
    </source>
</reference>
<evidence type="ECO:0000256" key="3">
    <source>
        <dbReference type="ARBA" id="ARBA00022679"/>
    </source>
</evidence>
<comment type="catalytic activity">
    <reaction evidence="1">
        <text>S-ubiquitinyl-[E2 ubiquitin-conjugating enzyme]-L-cysteine + [acceptor protein]-L-lysine = [E2 ubiquitin-conjugating enzyme]-L-cysteine + N(6)-ubiquitinyl-[acceptor protein]-L-lysine.</text>
        <dbReference type="EC" id="2.3.2.27"/>
    </reaction>
</comment>
<feature type="compositionally biased region" description="Low complexity" evidence="10">
    <location>
        <begin position="91"/>
        <end position="100"/>
    </location>
</feature>
<feature type="non-terminal residue" evidence="12">
    <location>
        <position position="1"/>
    </location>
</feature>
<proteinExistence type="predicted"/>
<evidence type="ECO:0000256" key="6">
    <source>
        <dbReference type="ARBA" id="ARBA00022833"/>
    </source>
</evidence>
<dbReference type="Proteomes" id="UP000648918">
    <property type="component" value="Unassembled WGS sequence"/>
</dbReference>
<dbReference type="Gene3D" id="3.30.40.10">
    <property type="entry name" value="Zinc/RING finger domain, C3HC4 (zinc finger)"/>
    <property type="match status" value="1"/>
</dbReference>
<evidence type="ECO:0000256" key="1">
    <source>
        <dbReference type="ARBA" id="ARBA00000900"/>
    </source>
</evidence>
<dbReference type="OrthoDB" id="21204at2759"/>
<evidence type="ECO:0000256" key="4">
    <source>
        <dbReference type="ARBA" id="ARBA00022723"/>
    </source>
</evidence>
<dbReference type="Pfam" id="PF13920">
    <property type="entry name" value="zf-C3HC4_3"/>
    <property type="match status" value="1"/>
</dbReference>
<dbReference type="PANTHER" id="PTHR46077">
    <property type="entry name" value="E3 UBIQUITIN-PROTEIN LIGASE TOPORS"/>
    <property type="match status" value="1"/>
</dbReference>
<keyword evidence="8" id="KW-0804">Transcription</keyword>
<dbReference type="GO" id="GO:0016874">
    <property type="term" value="F:ligase activity"/>
    <property type="evidence" value="ECO:0007669"/>
    <property type="project" value="UniProtKB-KW"/>
</dbReference>
<feature type="region of interest" description="Disordered" evidence="10">
    <location>
        <begin position="252"/>
        <end position="360"/>
    </location>
</feature>
<feature type="region of interest" description="Disordered" evidence="10">
    <location>
        <begin position="66"/>
        <end position="112"/>
    </location>
</feature>
<evidence type="ECO:0000256" key="5">
    <source>
        <dbReference type="ARBA" id="ARBA00022771"/>
    </source>
</evidence>
<dbReference type="GO" id="GO:0008270">
    <property type="term" value="F:zinc ion binding"/>
    <property type="evidence" value="ECO:0007669"/>
    <property type="project" value="UniProtKB-KW"/>
</dbReference>
<dbReference type="InterPro" id="IPR013083">
    <property type="entry name" value="Znf_RING/FYVE/PHD"/>
</dbReference>
<keyword evidence="13" id="KW-1185">Reference proteome</keyword>
<organism evidence="12 13">
    <name type="scientific">Halcyon senegalensis</name>
    <dbReference type="NCBI Taxonomy" id="342381"/>
    <lineage>
        <taxon>Eukaryota</taxon>
        <taxon>Metazoa</taxon>
        <taxon>Chordata</taxon>
        <taxon>Craniata</taxon>
        <taxon>Vertebrata</taxon>
        <taxon>Euteleostomi</taxon>
        <taxon>Archelosauria</taxon>
        <taxon>Archosauria</taxon>
        <taxon>Dinosauria</taxon>
        <taxon>Saurischia</taxon>
        <taxon>Theropoda</taxon>
        <taxon>Coelurosauria</taxon>
        <taxon>Aves</taxon>
        <taxon>Neognathae</taxon>
        <taxon>Neoaves</taxon>
        <taxon>Telluraves</taxon>
        <taxon>Coraciimorphae</taxon>
        <taxon>Coraciiformes</taxon>
        <taxon>Alcedinidae</taxon>
        <taxon>Halcyon</taxon>
    </lineage>
</organism>
<feature type="non-terminal residue" evidence="12">
    <location>
        <position position="360"/>
    </location>
</feature>
<sequence>MATEWSCPICHNTGDFAYAMPCRHQFCLRCSLHWTVMTPQCPLCREPIETVRMPVQEGDNIQMVVTCPEESPGDSSQAGSAPSDPAENSPHHPVASPPSSQQGTESPAEQGATGREAVGGLLPLVWAELFQRQKSLLDPMLPWLHQELEVIYGPEWWRAQSAESIILYALCLYGPDEEAMVRMLQPGLGVNTEWLVHGVINTIVLWCSEEAQRLLHSCAGREDNSSAASSASGSSIFGSSVFISSQGATPVSSLASSTSPVGSDQEEAASMTEAALRVGPTCTPSEPGPAEPQQPQEEPVEAAEAAAAGPSARGRSRSSSTSRRGSGRSAAGSRRPAKWSGASSPPPAPGPAEPEQSREE</sequence>
<keyword evidence="7" id="KW-0805">Transcription regulation</keyword>
<evidence type="ECO:0000256" key="8">
    <source>
        <dbReference type="ARBA" id="ARBA00023163"/>
    </source>
</evidence>
<dbReference type="PANTHER" id="PTHR46077:SF1">
    <property type="entry name" value="TOP1 BINDING ARGININE_SERINE RICH PROTEIN, E3 UBIQUITIN LIGASE"/>
    <property type="match status" value="1"/>
</dbReference>